<keyword evidence="1" id="KW-1133">Transmembrane helix</keyword>
<name>A0AAE7C0H7_9STAP</name>
<feature type="transmembrane region" description="Helical" evidence="1">
    <location>
        <begin position="36"/>
        <end position="57"/>
    </location>
</feature>
<dbReference type="EMBL" id="CP047363">
    <property type="protein sequence ID" value="QIH78881.1"/>
    <property type="molecule type" value="Genomic_DNA"/>
</dbReference>
<keyword evidence="1" id="KW-0472">Membrane</keyword>
<proteinExistence type="predicted"/>
<dbReference type="Proteomes" id="UP000501122">
    <property type="component" value="Chromosome"/>
</dbReference>
<organism evidence="2 3">
    <name type="scientific">Macrococcoides canis</name>
    <dbReference type="NCBI Taxonomy" id="1855823"/>
    <lineage>
        <taxon>Bacteria</taxon>
        <taxon>Bacillati</taxon>
        <taxon>Bacillota</taxon>
        <taxon>Bacilli</taxon>
        <taxon>Bacillales</taxon>
        <taxon>Staphylococcaceae</taxon>
        <taxon>Macrococcoides</taxon>
    </lineage>
</organism>
<gene>
    <name evidence="2" type="ORF">GTN30_09345</name>
</gene>
<accession>A0AAE7C0H7</accession>
<evidence type="ECO:0000313" key="2">
    <source>
        <dbReference type="EMBL" id="QIH78881.1"/>
    </source>
</evidence>
<reference evidence="2" key="1">
    <citation type="journal article" date="2020" name="Antimicrob. Agents Chemother.">
        <title>The novel macrolide resistance genes mef(D), msr(F) and msr(H) are present on resistance islands in Macrococcus canis, Macrococcus caseolyticus and Staphylococcus aureus.</title>
        <authorList>
            <person name="Schwendener S."/>
            <person name="Dona V."/>
            <person name="Perreten V."/>
        </authorList>
    </citation>
    <scope>NUCLEOTIDE SEQUENCE</scope>
    <source>
        <strain evidence="2">Epi0076A</strain>
    </source>
</reference>
<protein>
    <submittedName>
        <fullName evidence="2">Uncharacterized protein</fullName>
    </submittedName>
</protein>
<dbReference type="RefSeq" id="WP_164953716.1">
    <property type="nucleotide sequence ID" value="NZ_CP047363.1"/>
</dbReference>
<feature type="transmembrane region" description="Helical" evidence="1">
    <location>
        <begin position="12"/>
        <end position="30"/>
    </location>
</feature>
<keyword evidence="1" id="KW-0812">Transmembrane</keyword>
<dbReference type="AlphaFoldDB" id="A0AAE7C0H7"/>
<sequence length="63" mass="7151">MGNNQGVYDKLMNLFLILGIINFFNLILVSNVTVKLIVTYSILVMCIVSGMIAWIYVKRNDIP</sequence>
<evidence type="ECO:0000313" key="3">
    <source>
        <dbReference type="Proteomes" id="UP000501122"/>
    </source>
</evidence>
<evidence type="ECO:0000256" key="1">
    <source>
        <dbReference type="SAM" id="Phobius"/>
    </source>
</evidence>